<keyword evidence="1" id="KW-1133">Transmembrane helix</keyword>
<feature type="transmembrane region" description="Helical" evidence="1">
    <location>
        <begin position="44"/>
        <end position="67"/>
    </location>
</feature>
<sequence length="136" mass="14370">MMVRRAAMIWLMHSLAYVAGLVLSGVVAVGLWTIVPVTGPTWMLFGLTLAVSIVAVGAGYGLYLTLVGLLLDIELGWSYYLLGPVIVLGVMGLVFGLVFLHVLTVGQGSVAGYVLLFLAGGLSMMRRAIPSEADET</sequence>
<keyword evidence="1" id="KW-0812">Transmembrane</keyword>
<dbReference type="AlphaFoldDB" id="A0A7W6GSD8"/>
<feature type="transmembrane region" description="Helical" evidence="1">
    <location>
        <begin position="110"/>
        <end position="129"/>
    </location>
</feature>
<name>A0A7W6GSD8_9RHOB</name>
<evidence type="ECO:0000256" key="1">
    <source>
        <dbReference type="SAM" id="Phobius"/>
    </source>
</evidence>
<evidence type="ECO:0000313" key="3">
    <source>
        <dbReference type="Proteomes" id="UP000541426"/>
    </source>
</evidence>
<proteinExistence type="predicted"/>
<evidence type="ECO:0000313" key="2">
    <source>
        <dbReference type="EMBL" id="MBB3985667.1"/>
    </source>
</evidence>
<organism evidence="2 3">
    <name type="scientific">Sagittula marina</name>
    <dbReference type="NCBI Taxonomy" id="943940"/>
    <lineage>
        <taxon>Bacteria</taxon>
        <taxon>Pseudomonadati</taxon>
        <taxon>Pseudomonadota</taxon>
        <taxon>Alphaproteobacteria</taxon>
        <taxon>Rhodobacterales</taxon>
        <taxon>Roseobacteraceae</taxon>
        <taxon>Sagittula</taxon>
    </lineage>
</organism>
<dbReference type="EMBL" id="JACIEJ010000004">
    <property type="protein sequence ID" value="MBB3985667.1"/>
    <property type="molecule type" value="Genomic_DNA"/>
</dbReference>
<keyword evidence="3" id="KW-1185">Reference proteome</keyword>
<comment type="caution">
    <text evidence="2">The sequence shown here is derived from an EMBL/GenBank/DDBJ whole genome shotgun (WGS) entry which is preliminary data.</text>
</comment>
<dbReference type="Proteomes" id="UP000541426">
    <property type="component" value="Unassembled WGS sequence"/>
</dbReference>
<dbReference type="RefSeq" id="WP_183965425.1">
    <property type="nucleotide sequence ID" value="NZ_JACIEJ010000004.1"/>
</dbReference>
<accession>A0A7W6GSD8</accession>
<reference evidence="2 3" key="1">
    <citation type="submission" date="2020-08" db="EMBL/GenBank/DDBJ databases">
        <title>Genomic Encyclopedia of Type Strains, Phase IV (KMG-IV): sequencing the most valuable type-strain genomes for metagenomic binning, comparative biology and taxonomic classification.</title>
        <authorList>
            <person name="Goeker M."/>
        </authorList>
    </citation>
    <scope>NUCLEOTIDE SEQUENCE [LARGE SCALE GENOMIC DNA]</scope>
    <source>
        <strain evidence="2 3">DSM 102235</strain>
    </source>
</reference>
<keyword evidence="1" id="KW-0472">Membrane</keyword>
<protein>
    <submittedName>
        <fullName evidence="2">Uncharacterized protein</fullName>
    </submittedName>
</protein>
<gene>
    <name evidence="2" type="ORF">GGQ68_002000</name>
</gene>
<feature type="transmembrane region" description="Helical" evidence="1">
    <location>
        <begin position="79"/>
        <end position="104"/>
    </location>
</feature>